<keyword evidence="4" id="KW-1185">Reference proteome</keyword>
<keyword evidence="2" id="KW-0812">Transmembrane</keyword>
<dbReference type="EMBL" id="JAPXFL010000006">
    <property type="protein sequence ID" value="KAK9505859.1"/>
    <property type="molecule type" value="Genomic_DNA"/>
</dbReference>
<proteinExistence type="predicted"/>
<gene>
    <name evidence="3" type="ORF">O3M35_009831</name>
</gene>
<comment type="caution">
    <text evidence="3">The sequence shown here is derived from an EMBL/GenBank/DDBJ whole genome shotgun (WGS) entry which is preliminary data.</text>
</comment>
<feature type="transmembrane region" description="Helical" evidence="2">
    <location>
        <begin position="115"/>
        <end position="136"/>
    </location>
</feature>
<feature type="compositionally biased region" description="Basic and acidic residues" evidence="1">
    <location>
        <begin position="71"/>
        <end position="81"/>
    </location>
</feature>
<evidence type="ECO:0000256" key="1">
    <source>
        <dbReference type="SAM" id="MobiDB-lite"/>
    </source>
</evidence>
<organism evidence="3 4">
    <name type="scientific">Rhynocoris fuscipes</name>
    <dbReference type="NCBI Taxonomy" id="488301"/>
    <lineage>
        <taxon>Eukaryota</taxon>
        <taxon>Metazoa</taxon>
        <taxon>Ecdysozoa</taxon>
        <taxon>Arthropoda</taxon>
        <taxon>Hexapoda</taxon>
        <taxon>Insecta</taxon>
        <taxon>Pterygota</taxon>
        <taxon>Neoptera</taxon>
        <taxon>Paraneoptera</taxon>
        <taxon>Hemiptera</taxon>
        <taxon>Heteroptera</taxon>
        <taxon>Panheteroptera</taxon>
        <taxon>Cimicomorpha</taxon>
        <taxon>Reduviidae</taxon>
        <taxon>Harpactorinae</taxon>
        <taxon>Harpactorini</taxon>
        <taxon>Rhynocoris</taxon>
    </lineage>
</organism>
<feature type="region of interest" description="Disordered" evidence="1">
    <location>
        <begin position="71"/>
        <end position="91"/>
    </location>
</feature>
<evidence type="ECO:0000313" key="4">
    <source>
        <dbReference type="Proteomes" id="UP001461498"/>
    </source>
</evidence>
<evidence type="ECO:0000313" key="3">
    <source>
        <dbReference type="EMBL" id="KAK9505859.1"/>
    </source>
</evidence>
<keyword evidence="2" id="KW-0472">Membrane</keyword>
<protein>
    <submittedName>
        <fullName evidence="3">Uncharacterized protein</fullName>
    </submittedName>
</protein>
<keyword evidence="2" id="KW-1133">Transmembrane helix</keyword>
<evidence type="ECO:0000256" key="2">
    <source>
        <dbReference type="SAM" id="Phobius"/>
    </source>
</evidence>
<dbReference type="AlphaFoldDB" id="A0AAW1D782"/>
<name>A0AAW1D782_9HEMI</name>
<sequence>MSSPPCFKIPDNFNAENEKKSIRKIKYAFIKLVRDQIQRLNSVKCKQYGPPRPKCPIPSKVVSNVCEKRSCPPVGDPHKEGPSQSANSQASQGGIKRCLERQMEATSLGGRSLRVLTYVVIIWLLFVFVTFSISWLSCVTTGNCTGCKGKAQVIPY</sequence>
<reference evidence="3 4" key="1">
    <citation type="submission" date="2022-12" db="EMBL/GenBank/DDBJ databases">
        <title>Chromosome-level genome assembly of true bugs.</title>
        <authorList>
            <person name="Ma L."/>
            <person name="Li H."/>
        </authorList>
    </citation>
    <scope>NUCLEOTIDE SEQUENCE [LARGE SCALE GENOMIC DNA]</scope>
    <source>
        <strain evidence="3">Lab_2022b</strain>
    </source>
</reference>
<dbReference type="Proteomes" id="UP001461498">
    <property type="component" value="Unassembled WGS sequence"/>
</dbReference>
<accession>A0AAW1D782</accession>